<proteinExistence type="predicted"/>
<name>A0AAV4BNN9_9GAST</name>
<keyword evidence="3" id="KW-1185">Reference proteome</keyword>
<keyword evidence="2" id="KW-0489">Methyltransferase</keyword>
<feature type="region of interest" description="Disordered" evidence="1">
    <location>
        <begin position="1"/>
        <end position="45"/>
    </location>
</feature>
<organism evidence="2 3">
    <name type="scientific">Plakobranchus ocellatus</name>
    <dbReference type="NCBI Taxonomy" id="259542"/>
    <lineage>
        <taxon>Eukaryota</taxon>
        <taxon>Metazoa</taxon>
        <taxon>Spiralia</taxon>
        <taxon>Lophotrochozoa</taxon>
        <taxon>Mollusca</taxon>
        <taxon>Gastropoda</taxon>
        <taxon>Heterobranchia</taxon>
        <taxon>Euthyneura</taxon>
        <taxon>Panpulmonata</taxon>
        <taxon>Sacoglossa</taxon>
        <taxon>Placobranchoidea</taxon>
        <taxon>Plakobranchidae</taxon>
        <taxon>Plakobranchus</taxon>
    </lineage>
</organism>
<sequence length="100" mass="11367">MHTTHHSSAQLHTTHHSTAQLHTTHHSSAQLHTTHHSTAQLHTTQHSSAQLLTTYHMTKIYTLHTTARPNWKLKSLADLTCLLYPIKGSIVHERGRETDQ</sequence>
<accession>A0AAV4BNN9</accession>
<evidence type="ECO:0000256" key="1">
    <source>
        <dbReference type="SAM" id="MobiDB-lite"/>
    </source>
</evidence>
<evidence type="ECO:0000313" key="2">
    <source>
        <dbReference type="EMBL" id="GFO20982.1"/>
    </source>
</evidence>
<keyword evidence="2" id="KW-0808">Transferase</keyword>
<comment type="caution">
    <text evidence="2">The sequence shown here is derived from an EMBL/GenBank/DDBJ whole genome shotgun (WGS) entry which is preliminary data.</text>
</comment>
<dbReference type="GO" id="GO:0008168">
    <property type="term" value="F:methyltransferase activity"/>
    <property type="evidence" value="ECO:0007669"/>
    <property type="project" value="UniProtKB-KW"/>
</dbReference>
<evidence type="ECO:0000313" key="3">
    <source>
        <dbReference type="Proteomes" id="UP000735302"/>
    </source>
</evidence>
<gene>
    <name evidence="2" type="ORF">PoB_004748700</name>
</gene>
<reference evidence="2 3" key="1">
    <citation type="journal article" date="2021" name="Elife">
        <title>Chloroplast acquisition without the gene transfer in kleptoplastic sea slugs, Plakobranchus ocellatus.</title>
        <authorList>
            <person name="Maeda T."/>
            <person name="Takahashi S."/>
            <person name="Yoshida T."/>
            <person name="Shimamura S."/>
            <person name="Takaki Y."/>
            <person name="Nagai Y."/>
            <person name="Toyoda A."/>
            <person name="Suzuki Y."/>
            <person name="Arimoto A."/>
            <person name="Ishii H."/>
            <person name="Satoh N."/>
            <person name="Nishiyama T."/>
            <person name="Hasebe M."/>
            <person name="Maruyama T."/>
            <person name="Minagawa J."/>
            <person name="Obokata J."/>
            <person name="Shigenobu S."/>
        </authorList>
    </citation>
    <scope>NUCLEOTIDE SEQUENCE [LARGE SCALE GENOMIC DNA]</scope>
</reference>
<dbReference type="EMBL" id="BLXT01005241">
    <property type="protein sequence ID" value="GFO20982.1"/>
    <property type="molecule type" value="Genomic_DNA"/>
</dbReference>
<protein>
    <submittedName>
        <fullName evidence="2">Adenine-specific DNA methylase</fullName>
    </submittedName>
</protein>
<dbReference type="AlphaFoldDB" id="A0AAV4BNN9"/>
<dbReference type="GO" id="GO:0032259">
    <property type="term" value="P:methylation"/>
    <property type="evidence" value="ECO:0007669"/>
    <property type="project" value="UniProtKB-KW"/>
</dbReference>
<dbReference type="Proteomes" id="UP000735302">
    <property type="component" value="Unassembled WGS sequence"/>
</dbReference>